<accession>A0A0F9VP66</accession>
<organism evidence="1">
    <name type="scientific">marine sediment metagenome</name>
    <dbReference type="NCBI Taxonomy" id="412755"/>
    <lineage>
        <taxon>unclassified sequences</taxon>
        <taxon>metagenomes</taxon>
        <taxon>ecological metagenomes</taxon>
    </lineage>
</organism>
<gene>
    <name evidence="1" type="ORF">LCGC14_0459860</name>
</gene>
<comment type="caution">
    <text evidence="1">The sequence shown here is derived from an EMBL/GenBank/DDBJ whole genome shotgun (WGS) entry which is preliminary data.</text>
</comment>
<evidence type="ECO:0000313" key="1">
    <source>
        <dbReference type="EMBL" id="KKN67593.1"/>
    </source>
</evidence>
<dbReference type="AlphaFoldDB" id="A0A0F9VP66"/>
<proteinExistence type="predicted"/>
<name>A0A0F9VP66_9ZZZZ</name>
<sequence>MFYNLFTPDHPLNIRNLNYNLSRLSPPLRDLYWTEYIRKNFNFFKELVIKYKDAIRDPVLTSRDSEIYFLKTNFLAILLPTTIRDFRNLITKVLFKYGLVFPEIFFKLASYMIENQDPYITERLIAILYGITMFFFNQPNREEYKDLIVYWSKKIYEWFFQEESQFSTTHFFIRQHARLIIELGLLLDNKILNKSSTSLIRPPYKKGGNREWCEVDLEAIGPFKSGAYPFRLENFGKYIIGDLIPYDDNGLRDQNEYNKLLRKIYCRMRDFGFSGEIFSDIDKTISDLNYYYYPKSNIGKVDRYGKKYAWIAYFELAGYRTDHELIKEWKKDRLYEYFIDPSFPKPPRIINFEDLNLLKRDEEDIDNRLDLLEKFGDENFLQRDNLNEDLDDWILLNAIIYQSHEKGYGQIVYRIDGAIYISEKKNSNFEKILDYVINNSTFIKPENNGVVYAGEVPWCDIFKSENQYEKILNLTHYYFLDTVEIGYNRETYIPSKDLCFYSNLKKKDRYFEFIDNKGELGIVACNIKGENNLKGLTIYIRRNLLESYVEEKKGVFFQKVKLVVNYLLEDTLNDLEFIPNECRTYKEKLFLNFPLQKERLYYS</sequence>
<protein>
    <submittedName>
        <fullName evidence="1">Uncharacterized protein</fullName>
    </submittedName>
</protein>
<reference evidence="1" key="1">
    <citation type="journal article" date="2015" name="Nature">
        <title>Complex archaea that bridge the gap between prokaryotes and eukaryotes.</title>
        <authorList>
            <person name="Spang A."/>
            <person name="Saw J.H."/>
            <person name="Jorgensen S.L."/>
            <person name="Zaremba-Niedzwiedzka K."/>
            <person name="Martijn J."/>
            <person name="Lind A.E."/>
            <person name="van Eijk R."/>
            <person name="Schleper C."/>
            <person name="Guy L."/>
            <person name="Ettema T.J."/>
        </authorList>
    </citation>
    <scope>NUCLEOTIDE SEQUENCE</scope>
</reference>
<dbReference type="EMBL" id="LAZR01000470">
    <property type="protein sequence ID" value="KKN67593.1"/>
    <property type="molecule type" value="Genomic_DNA"/>
</dbReference>